<evidence type="ECO:0000313" key="15">
    <source>
        <dbReference type="Proteomes" id="UP000244240"/>
    </source>
</evidence>
<feature type="domain" description="Peptidase M50" evidence="13">
    <location>
        <begin position="35"/>
        <end position="106"/>
    </location>
</feature>
<dbReference type="AlphaFoldDB" id="A0A2T6BTJ6"/>
<keyword evidence="9 12" id="KW-1133">Transmembrane helix</keyword>
<dbReference type="Proteomes" id="UP000244240">
    <property type="component" value="Unassembled WGS sequence"/>
</dbReference>
<keyword evidence="7" id="KW-0378">Hydrolase</keyword>
<accession>A0A2T6BTJ6</accession>
<dbReference type="OrthoDB" id="166377at2"/>
<dbReference type="GO" id="GO:0046872">
    <property type="term" value="F:metal ion binding"/>
    <property type="evidence" value="ECO:0007669"/>
    <property type="project" value="UniProtKB-KW"/>
</dbReference>
<evidence type="ECO:0000313" key="14">
    <source>
        <dbReference type="EMBL" id="PTX59401.1"/>
    </source>
</evidence>
<gene>
    <name evidence="14" type="ORF">C8P63_11297</name>
</gene>
<dbReference type="RefSeq" id="WP_108023728.1">
    <property type="nucleotide sequence ID" value="NZ_QBKR01000012.1"/>
</dbReference>
<keyword evidence="5 12" id="KW-0812">Transmembrane</keyword>
<comment type="cofactor">
    <cofactor evidence="1">
        <name>Zn(2+)</name>
        <dbReference type="ChEBI" id="CHEBI:29105"/>
    </cofactor>
</comment>
<evidence type="ECO:0000256" key="9">
    <source>
        <dbReference type="ARBA" id="ARBA00022989"/>
    </source>
</evidence>
<proteinExistence type="inferred from homology"/>
<evidence type="ECO:0000256" key="10">
    <source>
        <dbReference type="ARBA" id="ARBA00023049"/>
    </source>
</evidence>
<dbReference type="PANTHER" id="PTHR39188">
    <property type="entry name" value="MEMBRANE-ASSOCIATED ZINC METALLOPROTEASE M50B"/>
    <property type="match status" value="1"/>
</dbReference>
<name>A0A2T6BTJ6_9BACL</name>
<dbReference type="CDD" id="cd06161">
    <property type="entry name" value="S2P-M50_SpoIVFB"/>
    <property type="match status" value="1"/>
</dbReference>
<dbReference type="GO" id="GO:0008237">
    <property type="term" value="F:metallopeptidase activity"/>
    <property type="evidence" value="ECO:0007669"/>
    <property type="project" value="UniProtKB-KW"/>
</dbReference>
<sequence>MNEFFPWKEIRIRIHGLFWVVILSSVWTGQFMEVTTLFVLVFIHELGHVTAARSFGWRMRSIELLPFGGVAHSDEWGTVSSREEIAVALAGPFHNVLMVLFGYVFFRLGWWSQEWMEYFVRGNALMAGFNLLPIYPLDGGRVLQAILSYRLPYRTTLEWSLAGSLAGGVSLLMYSISGKGWDLNLAIIALFLIYSNVTAFRQRDYQYMRFLIRRREGYVPAHARIVRLPVTREDALLSVLKKLRKEAYHILMVKDRRGQWRPLPEEAVFRHFFDDRKTDGRIGDLIA</sequence>
<evidence type="ECO:0000256" key="2">
    <source>
        <dbReference type="ARBA" id="ARBA00004141"/>
    </source>
</evidence>
<evidence type="ECO:0000256" key="1">
    <source>
        <dbReference type="ARBA" id="ARBA00001947"/>
    </source>
</evidence>
<comment type="similarity">
    <text evidence="3">Belongs to the peptidase M50B family.</text>
</comment>
<keyword evidence="10" id="KW-0482">Metalloprotease</keyword>
<evidence type="ECO:0000256" key="8">
    <source>
        <dbReference type="ARBA" id="ARBA00022833"/>
    </source>
</evidence>
<organism evidence="14 15">
    <name type="scientific">Melghirimyces profundicolus</name>
    <dbReference type="NCBI Taxonomy" id="1242148"/>
    <lineage>
        <taxon>Bacteria</taxon>
        <taxon>Bacillati</taxon>
        <taxon>Bacillota</taxon>
        <taxon>Bacilli</taxon>
        <taxon>Bacillales</taxon>
        <taxon>Thermoactinomycetaceae</taxon>
        <taxon>Melghirimyces</taxon>
    </lineage>
</organism>
<dbReference type="GO" id="GO:0006508">
    <property type="term" value="P:proteolysis"/>
    <property type="evidence" value="ECO:0007669"/>
    <property type="project" value="UniProtKB-KW"/>
</dbReference>
<feature type="transmembrane region" description="Helical" evidence="12">
    <location>
        <begin position="183"/>
        <end position="200"/>
    </location>
</feature>
<reference evidence="14 15" key="1">
    <citation type="submission" date="2018-04" db="EMBL/GenBank/DDBJ databases">
        <title>Genomic Encyclopedia of Archaeal and Bacterial Type Strains, Phase II (KMG-II): from individual species to whole genera.</title>
        <authorList>
            <person name="Goeker M."/>
        </authorList>
    </citation>
    <scope>NUCLEOTIDE SEQUENCE [LARGE SCALE GENOMIC DNA]</scope>
    <source>
        <strain evidence="14 15">DSM 45787</strain>
    </source>
</reference>
<dbReference type="Pfam" id="PF02163">
    <property type="entry name" value="Peptidase_M50"/>
    <property type="match status" value="1"/>
</dbReference>
<keyword evidence="11 12" id="KW-0472">Membrane</keyword>
<evidence type="ECO:0000256" key="11">
    <source>
        <dbReference type="ARBA" id="ARBA00023136"/>
    </source>
</evidence>
<dbReference type="EMBL" id="QBKR01000012">
    <property type="protein sequence ID" value="PTX59401.1"/>
    <property type="molecule type" value="Genomic_DNA"/>
</dbReference>
<evidence type="ECO:0000256" key="4">
    <source>
        <dbReference type="ARBA" id="ARBA00022670"/>
    </source>
</evidence>
<evidence type="ECO:0000256" key="12">
    <source>
        <dbReference type="SAM" id="Phobius"/>
    </source>
</evidence>
<protein>
    <submittedName>
        <fullName evidence="14">Sporulation factor SpoIVFB</fullName>
    </submittedName>
</protein>
<comment type="subcellular location">
    <subcellularLocation>
        <location evidence="2">Membrane</location>
        <topology evidence="2">Multi-pass membrane protein</topology>
    </subcellularLocation>
</comment>
<feature type="transmembrane region" description="Helical" evidence="12">
    <location>
        <begin position="157"/>
        <end position="177"/>
    </location>
</feature>
<evidence type="ECO:0000256" key="6">
    <source>
        <dbReference type="ARBA" id="ARBA00022723"/>
    </source>
</evidence>
<keyword evidence="6" id="KW-0479">Metal-binding</keyword>
<evidence type="ECO:0000256" key="5">
    <source>
        <dbReference type="ARBA" id="ARBA00022692"/>
    </source>
</evidence>
<evidence type="ECO:0000259" key="13">
    <source>
        <dbReference type="Pfam" id="PF02163"/>
    </source>
</evidence>
<evidence type="ECO:0000256" key="7">
    <source>
        <dbReference type="ARBA" id="ARBA00022801"/>
    </source>
</evidence>
<comment type="caution">
    <text evidence="14">The sequence shown here is derived from an EMBL/GenBank/DDBJ whole genome shotgun (WGS) entry which is preliminary data.</text>
</comment>
<feature type="transmembrane region" description="Helical" evidence="12">
    <location>
        <begin position="85"/>
        <end position="106"/>
    </location>
</feature>
<dbReference type="GO" id="GO:0016020">
    <property type="term" value="C:membrane"/>
    <property type="evidence" value="ECO:0007669"/>
    <property type="project" value="UniProtKB-SubCell"/>
</dbReference>
<keyword evidence="8" id="KW-0862">Zinc</keyword>
<dbReference type="InterPro" id="IPR008915">
    <property type="entry name" value="Peptidase_M50"/>
</dbReference>
<evidence type="ECO:0000256" key="3">
    <source>
        <dbReference type="ARBA" id="ARBA00007931"/>
    </source>
</evidence>
<keyword evidence="4" id="KW-0645">Protease</keyword>
<keyword evidence="15" id="KW-1185">Reference proteome</keyword>
<dbReference type="PANTHER" id="PTHR39188:SF3">
    <property type="entry name" value="STAGE IV SPORULATION PROTEIN FB"/>
    <property type="match status" value="1"/>
</dbReference>